<evidence type="ECO:0000256" key="6">
    <source>
        <dbReference type="SAM" id="MobiDB-lite"/>
    </source>
</evidence>
<sequence>MRSLGADDPRRLGTYRVLALLGSGGMGRVYVGRSRTGRTVALKVVHPGYADDPGFRSRFRREVESARRVAGVWTAPVLDADTEGERPWLATGYVPGVSLHEAVATRGPLPEPAVRVLAGGLAAALTAIHEAGVVHRDLKPSNVMVSPDGPRVIDFGISRAMDATVLTGTDTILGSPGFLSPEQVRGEPIGPAADVFALGAVLAYAATGTGPFGDGNAQALLFRLIAQEPQLDDVPEALRPIVEACLAKDPADRPTPGEVRRAAVPDGDIDALLAAAWLPPEVANDVSRRAVALLELEHDAEDPGNAAETDTAYVGAPEPSEPSGPADAVPDWARDKVTAPGPDALPTQGRDAGSPRAAGPGPYDARPFGDPPRHPPGEGEQRDKPTWQRLVPYVTVLVIGGIAAGIYFATGDNGTDDGGSGASTPTPTAPATAAVTPVTGGGNGTPSPPPSTAPPGLPTGQGSLPAALVGTWTGTATTRDGVLKEQVTITVSAGKYGDVVASSTMSAYGIECKGNMKLTGVDGNAVKLTDVQGSGNAANPFCTSGGDITLSLRSDGKLQFTAVDVNTGNPTGPLDRTPG</sequence>
<evidence type="ECO:0000313" key="9">
    <source>
        <dbReference type="Proteomes" id="UP001500466"/>
    </source>
</evidence>
<reference evidence="9" key="1">
    <citation type="journal article" date="2019" name="Int. J. Syst. Evol. Microbiol.">
        <title>The Global Catalogue of Microorganisms (GCM) 10K type strain sequencing project: providing services to taxonomists for standard genome sequencing and annotation.</title>
        <authorList>
            <consortium name="The Broad Institute Genomics Platform"/>
            <consortium name="The Broad Institute Genome Sequencing Center for Infectious Disease"/>
            <person name="Wu L."/>
            <person name="Ma J."/>
        </authorList>
    </citation>
    <scope>NUCLEOTIDE SEQUENCE [LARGE SCALE GENOMIC DNA]</scope>
    <source>
        <strain evidence="9">JCM 17986</strain>
    </source>
</reference>
<keyword evidence="9" id="KW-1185">Reference proteome</keyword>
<keyword evidence="4 5" id="KW-0067">ATP-binding</keyword>
<dbReference type="Gene3D" id="3.30.200.20">
    <property type="entry name" value="Phosphorylase Kinase, domain 1"/>
    <property type="match status" value="1"/>
</dbReference>
<feature type="compositionally biased region" description="Low complexity" evidence="6">
    <location>
        <begin position="422"/>
        <end position="438"/>
    </location>
</feature>
<dbReference type="PROSITE" id="PS50011">
    <property type="entry name" value="PROTEIN_KINASE_DOM"/>
    <property type="match status" value="1"/>
</dbReference>
<accession>A0ABP9I3C0</accession>
<proteinExistence type="predicted"/>
<evidence type="ECO:0000256" key="1">
    <source>
        <dbReference type="ARBA" id="ARBA00022679"/>
    </source>
</evidence>
<dbReference type="SUPFAM" id="SSF56112">
    <property type="entry name" value="Protein kinase-like (PK-like)"/>
    <property type="match status" value="1"/>
</dbReference>
<feature type="region of interest" description="Disordered" evidence="6">
    <location>
        <begin position="299"/>
        <end position="386"/>
    </location>
</feature>
<dbReference type="PROSITE" id="PS00107">
    <property type="entry name" value="PROTEIN_KINASE_ATP"/>
    <property type="match status" value="1"/>
</dbReference>
<dbReference type="InterPro" id="IPR017441">
    <property type="entry name" value="Protein_kinase_ATP_BS"/>
</dbReference>
<feature type="region of interest" description="Disordered" evidence="6">
    <location>
        <begin position="416"/>
        <end position="464"/>
    </location>
</feature>
<keyword evidence="2 5" id="KW-0547">Nucleotide-binding</keyword>
<dbReference type="InterPro" id="IPR008271">
    <property type="entry name" value="Ser/Thr_kinase_AS"/>
</dbReference>
<dbReference type="EMBL" id="BAABHS010000031">
    <property type="protein sequence ID" value="GAA4985946.1"/>
    <property type="molecule type" value="Genomic_DNA"/>
</dbReference>
<evidence type="ECO:0000256" key="3">
    <source>
        <dbReference type="ARBA" id="ARBA00022777"/>
    </source>
</evidence>
<dbReference type="Pfam" id="PF00069">
    <property type="entry name" value="Pkinase"/>
    <property type="match status" value="1"/>
</dbReference>
<dbReference type="GO" id="GO:0016301">
    <property type="term" value="F:kinase activity"/>
    <property type="evidence" value="ECO:0007669"/>
    <property type="project" value="UniProtKB-KW"/>
</dbReference>
<feature type="domain" description="Protein kinase" evidence="7">
    <location>
        <begin position="15"/>
        <end position="273"/>
    </location>
</feature>
<dbReference type="Gene3D" id="1.10.510.10">
    <property type="entry name" value="Transferase(Phosphotransferase) domain 1"/>
    <property type="match status" value="1"/>
</dbReference>
<feature type="compositionally biased region" description="Basic and acidic residues" evidence="6">
    <location>
        <begin position="371"/>
        <end position="386"/>
    </location>
</feature>
<protein>
    <submittedName>
        <fullName evidence="8">Serine/threonine-protein kinase</fullName>
    </submittedName>
</protein>
<dbReference type="InterPro" id="IPR011009">
    <property type="entry name" value="Kinase-like_dom_sf"/>
</dbReference>
<name>A0ABP9I3C0_9ACTN</name>
<dbReference type="PROSITE" id="PS00108">
    <property type="entry name" value="PROTEIN_KINASE_ST"/>
    <property type="match status" value="1"/>
</dbReference>
<dbReference type="RefSeq" id="WP_345679400.1">
    <property type="nucleotide sequence ID" value="NZ_BAABHS010000031.1"/>
</dbReference>
<dbReference type="PANTHER" id="PTHR43289:SF34">
    <property type="entry name" value="SERINE_THREONINE-PROTEIN KINASE YBDM-RELATED"/>
    <property type="match status" value="1"/>
</dbReference>
<dbReference type="InterPro" id="IPR000719">
    <property type="entry name" value="Prot_kinase_dom"/>
</dbReference>
<organism evidence="8 9">
    <name type="scientific">Yinghuangia aomiensis</name>
    <dbReference type="NCBI Taxonomy" id="676205"/>
    <lineage>
        <taxon>Bacteria</taxon>
        <taxon>Bacillati</taxon>
        <taxon>Actinomycetota</taxon>
        <taxon>Actinomycetes</taxon>
        <taxon>Kitasatosporales</taxon>
        <taxon>Streptomycetaceae</taxon>
        <taxon>Yinghuangia</taxon>
    </lineage>
</organism>
<keyword evidence="3 8" id="KW-0418">Kinase</keyword>
<feature type="compositionally biased region" description="Pro residues" evidence="6">
    <location>
        <begin position="446"/>
        <end position="457"/>
    </location>
</feature>
<keyword evidence="1" id="KW-0808">Transferase</keyword>
<evidence type="ECO:0000256" key="4">
    <source>
        <dbReference type="ARBA" id="ARBA00022840"/>
    </source>
</evidence>
<evidence type="ECO:0000256" key="5">
    <source>
        <dbReference type="PROSITE-ProRule" id="PRU10141"/>
    </source>
</evidence>
<dbReference type="PANTHER" id="PTHR43289">
    <property type="entry name" value="MITOGEN-ACTIVATED PROTEIN KINASE KINASE KINASE 20-RELATED"/>
    <property type="match status" value="1"/>
</dbReference>
<comment type="caution">
    <text evidence="8">The sequence shown here is derived from an EMBL/GenBank/DDBJ whole genome shotgun (WGS) entry which is preliminary data.</text>
</comment>
<feature type="binding site" evidence="5">
    <location>
        <position position="43"/>
    </location>
    <ligand>
        <name>ATP</name>
        <dbReference type="ChEBI" id="CHEBI:30616"/>
    </ligand>
</feature>
<dbReference type="SMART" id="SM00220">
    <property type="entry name" value="S_TKc"/>
    <property type="match status" value="1"/>
</dbReference>
<evidence type="ECO:0000259" key="7">
    <source>
        <dbReference type="PROSITE" id="PS50011"/>
    </source>
</evidence>
<dbReference type="CDD" id="cd14014">
    <property type="entry name" value="STKc_PknB_like"/>
    <property type="match status" value="1"/>
</dbReference>
<evidence type="ECO:0000313" key="8">
    <source>
        <dbReference type="EMBL" id="GAA4985946.1"/>
    </source>
</evidence>
<evidence type="ECO:0000256" key="2">
    <source>
        <dbReference type="ARBA" id="ARBA00022741"/>
    </source>
</evidence>
<dbReference type="Proteomes" id="UP001500466">
    <property type="component" value="Unassembled WGS sequence"/>
</dbReference>
<gene>
    <name evidence="8" type="ORF">GCM10023205_65530</name>
</gene>